<name>T2M7U0_HYDVU</name>
<evidence type="ECO:0000256" key="10">
    <source>
        <dbReference type="SAM" id="MobiDB-lite"/>
    </source>
</evidence>
<dbReference type="GO" id="GO:0007155">
    <property type="term" value="P:cell adhesion"/>
    <property type="evidence" value="ECO:0007669"/>
    <property type="project" value="InterPro"/>
</dbReference>
<dbReference type="Gene3D" id="3.10.170.20">
    <property type="match status" value="1"/>
</dbReference>
<keyword evidence="3 9" id="KW-0479">Metal-binding</keyword>
<evidence type="ECO:0000256" key="7">
    <source>
        <dbReference type="ARBA" id="ARBA00039717"/>
    </source>
</evidence>
<dbReference type="OrthoDB" id="527990at2759"/>
<feature type="active site" evidence="8">
    <location>
        <position position="249"/>
    </location>
</feature>
<dbReference type="PANTHER" id="PTHR10942:SF0">
    <property type="entry name" value="LEISHMANOLYSIN-LIKE PEPTIDASE"/>
    <property type="match status" value="1"/>
</dbReference>
<dbReference type="GO" id="GO:0006508">
    <property type="term" value="P:proteolysis"/>
    <property type="evidence" value="ECO:0007669"/>
    <property type="project" value="UniProtKB-KW"/>
</dbReference>
<dbReference type="Gene3D" id="3.90.132.10">
    <property type="entry name" value="Leishmanolysin , domain 2"/>
    <property type="match status" value="1"/>
</dbReference>
<feature type="binding site" evidence="9">
    <location>
        <position position="252"/>
    </location>
    <ligand>
        <name>Zn(2+)</name>
        <dbReference type="ChEBI" id="CHEBI:29105"/>
        <note>catalytic</note>
    </ligand>
</feature>
<keyword evidence="2" id="KW-0645">Protease</keyword>
<dbReference type="SUPFAM" id="SSF55486">
    <property type="entry name" value="Metalloproteases ('zincins'), catalytic domain"/>
    <property type="match status" value="1"/>
</dbReference>
<protein>
    <recommendedName>
        <fullName evidence="7">Leishmanolysin-like peptidase</fullName>
    </recommendedName>
</protein>
<dbReference type="EMBL" id="HAAD01001763">
    <property type="protein sequence ID" value="CDG67995.1"/>
    <property type="molecule type" value="mRNA"/>
</dbReference>
<keyword evidence="5 9" id="KW-0862">Zinc</keyword>
<accession>T2M7U0</accession>
<dbReference type="FunFam" id="3.90.132.10:FF:000001">
    <property type="entry name" value="leishmanolysin-like peptidase isoform X2"/>
    <property type="match status" value="1"/>
</dbReference>
<dbReference type="Pfam" id="PF01457">
    <property type="entry name" value="Peptidase_M8"/>
    <property type="match status" value="1"/>
</dbReference>
<keyword evidence="4" id="KW-0378">Hydrolase</keyword>
<evidence type="ECO:0000256" key="4">
    <source>
        <dbReference type="ARBA" id="ARBA00022801"/>
    </source>
</evidence>
<gene>
    <name evidence="11" type="primary">LMLN</name>
</gene>
<evidence type="ECO:0000313" key="11">
    <source>
        <dbReference type="EMBL" id="CDG67995.1"/>
    </source>
</evidence>
<feature type="non-terminal residue" evidence="11">
    <location>
        <position position="1"/>
    </location>
</feature>
<comment type="similarity">
    <text evidence="1">Belongs to the peptidase M8 family.</text>
</comment>
<dbReference type="PANTHER" id="PTHR10942">
    <property type="entry name" value="LEISHMANOLYSIN-LIKE PEPTIDASE"/>
    <property type="match status" value="1"/>
</dbReference>
<evidence type="ECO:0000256" key="9">
    <source>
        <dbReference type="PIRSR" id="PIRSR601577-2"/>
    </source>
</evidence>
<feature type="region of interest" description="Disordered" evidence="10">
    <location>
        <begin position="677"/>
        <end position="705"/>
    </location>
</feature>
<feature type="binding site" evidence="9">
    <location>
        <position position="248"/>
    </location>
    <ligand>
        <name>Zn(2+)</name>
        <dbReference type="ChEBI" id="CHEBI:29105"/>
        <note>catalytic</note>
    </ligand>
</feature>
<keyword evidence="6 9" id="KW-0482">Metalloprotease</keyword>
<proteinExistence type="evidence at transcript level"/>
<evidence type="ECO:0000256" key="1">
    <source>
        <dbReference type="ARBA" id="ARBA00005860"/>
    </source>
</evidence>
<dbReference type="GO" id="GO:0005737">
    <property type="term" value="C:cytoplasm"/>
    <property type="evidence" value="ECO:0007669"/>
    <property type="project" value="TreeGrafter"/>
</dbReference>
<dbReference type="AlphaFoldDB" id="T2M7U0"/>
<comment type="cofactor">
    <cofactor evidence="9">
        <name>Zn(2+)</name>
        <dbReference type="ChEBI" id="CHEBI:29105"/>
    </cofactor>
    <text evidence="9">Binds 1 zinc ion per subunit.</text>
</comment>
<dbReference type="GO" id="GO:0004222">
    <property type="term" value="F:metalloendopeptidase activity"/>
    <property type="evidence" value="ECO:0007669"/>
    <property type="project" value="InterPro"/>
</dbReference>
<organism evidence="11">
    <name type="scientific">Hydra vulgaris</name>
    <name type="common">Hydra</name>
    <name type="synonym">Hydra attenuata</name>
    <dbReference type="NCBI Taxonomy" id="6087"/>
    <lineage>
        <taxon>Eukaryota</taxon>
        <taxon>Metazoa</taxon>
        <taxon>Cnidaria</taxon>
        <taxon>Hydrozoa</taxon>
        <taxon>Hydroidolina</taxon>
        <taxon>Anthoathecata</taxon>
        <taxon>Aplanulata</taxon>
        <taxon>Hydridae</taxon>
        <taxon>Hydra</taxon>
    </lineage>
</organism>
<evidence type="ECO:0000256" key="2">
    <source>
        <dbReference type="ARBA" id="ARBA00022670"/>
    </source>
</evidence>
<dbReference type="GO" id="GO:0046872">
    <property type="term" value="F:metal ion binding"/>
    <property type="evidence" value="ECO:0007669"/>
    <property type="project" value="UniProtKB-KW"/>
</dbReference>
<evidence type="ECO:0000256" key="3">
    <source>
        <dbReference type="ARBA" id="ARBA00022723"/>
    </source>
</evidence>
<dbReference type="InterPro" id="IPR001577">
    <property type="entry name" value="Peptidase_M8"/>
</dbReference>
<feature type="binding site" evidence="9">
    <location>
        <position position="354"/>
    </location>
    <ligand>
        <name>Zn(2+)</name>
        <dbReference type="ChEBI" id="CHEBI:29105"/>
        <note>catalytic</note>
    </ligand>
</feature>
<sequence>MYKNDTMLSKEVWELKENIFTSSIKWDIIKRSVVSVHWIPKINDVVHNVHIGHHSSLVGQSNMQNIQFKVIFDNSVDNLKPAKQILVKNRLIPAAIKYFHETYYVSKHTEPIQLQRMCKASSFYLKDNEGIESGHVQYCKLACEKTLCGPVIVPERFLDHCRTCDEHGNNCKKNVNVHLDPDKLANFVLFVSSMQTDHCNEANIVAYASYCQQEHALNRPVAGFANICPEKLLTDPQSFESLLSTVKHEIYHALGFSVGLYAFYRDKNGLPLTPRLENGMPEYNNAKSLYQWSDKVLKKVIRKDWSISGGYIKHEIQMIVTPTVQKEVRRHFNCEDLEGAELENQGGEGTSLTHWEKRVFENEAMTGTYTQHPVFSRITLALMEDTGWYKANYAMAEDLDWGKNLGCFFVKNNCRAWIASRIENKESTSPYCATLKQSPLHMRCTHTKLSLALCNLVKYTSELPKEFQYFDRLGQIPVKDIHTYGGAVELADFCPFYQKFTLTEEDGRKRGTTCTVKENSPAKNKNYALESYSSEAKCVEHGRHWIAKKDLLTRTMLDWGSGCYEFDCTMHGLFLTVGNKRFLCDQPSKKIEVIDNMNGWIINGSLVCPSCHDFCSNKRFCSDSPKKLISQTFTSEEKTVALSIQSKEEIGYATSKLAGKKTIHPSIVQKLSSQPSASKSFSSFTESSKIERDNSSSEFEETDEQFEIDNEITDEEYNNLKKRRKKYSSCKIATKLVVCAKVSTKKASKIGKILSSEGIHVPAPSQSGIYKALFNEAKQFKETLIQDLKNENWSLHFDGKHIDQWEYQVVVLKNERSEIKLGALKLIDGKSITIINAIADIIDEFKLWNSIKMIVTDTTNVNTGKKNGVVVKLQDIFQKKGLQKPQFVPCQHHILDRILRLEMEKKLGENPNSPNINYFFTNELLEHYETLKTIFYNNTEKRKDGETT</sequence>
<dbReference type="Gene3D" id="2.10.55.10">
    <property type="entry name" value="Leishmanolysin domain 3"/>
    <property type="match status" value="1"/>
</dbReference>
<evidence type="ECO:0000256" key="6">
    <source>
        <dbReference type="ARBA" id="ARBA00023049"/>
    </source>
</evidence>
<evidence type="ECO:0000256" key="8">
    <source>
        <dbReference type="PIRSR" id="PIRSR601577-1"/>
    </source>
</evidence>
<reference evidence="11" key="1">
    <citation type="journal article" date="2013" name="Genome Biol. Evol.">
        <title>Punctuated emergences of genetic and phenotypic innovations in eumetazoan, bilaterian, euteleostome, and hominidae ancestors.</title>
        <authorList>
            <person name="Wenger Y."/>
            <person name="Galliot B."/>
        </authorList>
    </citation>
    <scope>NUCLEOTIDE SEQUENCE</scope>
    <source>
        <tissue evidence="11">Whole animals</tissue>
    </source>
</reference>
<evidence type="ECO:0000256" key="5">
    <source>
        <dbReference type="ARBA" id="ARBA00022833"/>
    </source>
</evidence>
<feature type="compositionally biased region" description="Low complexity" evidence="10">
    <location>
        <begin position="677"/>
        <end position="687"/>
    </location>
</feature>
<dbReference type="GO" id="GO:0016020">
    <property type="term" value="C:membrane"/>
    <property type="evidence" value="ECO:0007669"/>
    <property type="project" value="InterPro"/>
</dbReference>